<accession>A0A6G3QMW8</accession>
<comment type="caution">
    <text evidence="1">The sequence shown here is derived from an EMBL/GenBank/DDBJ whole genome shotgun (WGS) entry which is preliminary data.</text>
</comment>
<feature type="non-terminal residue" evidence="1">
    <location>
        <position position="1"/>
    </location>
</feature>
<dbReference type="AlphaFoldDB" id="A0A6G3QMW8"/>
<proteinExistence type="predicted"/>
<organism evidence="1">
    <name type="scientific">Streptomyces sp. SID14436</name>
    <dbReference type="NCBI Taxonomy" id="2706070"/>
    <lineage>
        <taxon>Bacteria</taxon>
        <taxon>Bacillati</taxon>
        <taxon>Actinomycetota</taxon>
        <taxon>Actinomycetes</taxon>
        <taxon>Kitasatosporales</taxon>
        <taxon>Streptomycetaceae</taxon>
        <taxon>Streptomyces</taxon>
    </lineage>
</organism>
<protein>
    <submittedName>
        <fullName evidence="1">Uncharacterized protein</fullName>
    </submittedName>
</protein>
<gene>
    <name evidence="1" type="ORF">G3I53_01915</name>
</gene>
<sequence>DPVGSARRLACARLVAEGTVTAVRPVPGADGRRVTLAVTRVHKGEEGAPVTFLLGASAESSPGVGDEVLVVLPGEGDRPDLLVTGAQNVALARAWVTATLPEADRLACQ</sequence>
<reference evidence="1" key="1">
    <citation type="submission" date="2020-01" db="EMBL/GenBank/DDBJ databases">
        <title>Insect and environment-associated Actinomycetes.</title>
        <authorList>
            <person name="Currrie C."/>
            <person name="Chevrette M."/>
            <person name="Carlson C."/>
            <person name="Stubbendieck R."/>
            <person name="Wendt-Pienkowski E."/>
        </authorList>
    </citation>
    <scope>NUCLEOTIDE SEQUENCE</scope>
    <source>
        <strain evidence="1">SID14436</strain>
    </source>
</reference>
<evidence type="ECO:0000313" key="1">
    <source>
        <dbReference type="EMBL" id="NEA84853.1"/>
    </source>
</evidence>
<dbReference type="EMBL" id="JAAGMD010000052">
    <property type="protein sequence ID" value="NEA84853.1"/>
    <property type="molecule type" value="Genomic_DNA"/>
</dbReference>
<name>A0A6G3QMW8_9ACTN</name>